<dbReference type="PIRSF" id="PIRSF036625">
    <property type="entry name" value="GAF_ANTAR"/>
    <property type="match status" value="1"/>
</dbReference>
<dbReference type="InterPro" id="IPR011006">
    <property type="entry name" value="CheY-like_superfamily"/>
</dbReference>
<keyword evidence="3" id="KW-0805">Transcription regulation</keyword>
<keyword evidence="4" id="KW-0804">Transcription</keyword>
<evidence type="ECO:0000256" key="2">
    <source>
        <dbReference type="ARBA" id="ARBA00022777"/>
    </source>
</evidence>
<sequence>MAAVPRHVLTPDDANPAARFLSLTHALLGTTSVTQTLARVVTFARDAVSSADAVSVTLRGRDGECHTTVETDWPAAELDGLQYSLGEGGCVEATRPDGPATVVSVDLAAEPRWRRFGPAAARRGFHSLLSTALPSDAEPPCPSGALNVYSRRPDAFTHHDRDTLLLVATHASLALARTEAVARSEQEVRQLRRAVASRDVIGQAKGILMVRRHLTADEAFDVLCRTSQDLNVKVRDLAETVAREGAPTAPGDPGQCGDLPAFMRP</sequence>
<dbReference type="Gene3D" id="3.30.450.40">
    <property type="match status" value="1"/>
</dbReference>
<evidence type="ECO:0000256" key="1">
    <source>
        <dbReference type="ARBA" id="ARBA00022679"/>
    </source>
</evidence>
<dbReference type="SUPFAM" id="SSF55781">
    <property type="entry name" value="GAF domain-like"/>
    <property type="match status" value="1"/>
</dbReference>
<evidence type="ECO:0000256" key="3">
    <source>
        <dbReference type="ARBA" id="ARBA00023015"/>
    </source>
</evidence>
<comment type="caution">
    <text evidence="7">The sequence shown here is derived from an EMBL/GenBank/DDBJ whole genome shotgun (WGS) entry which is preliminary data.</text>
</comment>
<accession>A0A4R7VQ84</accession>
<dbReference type="InterPro" id="IPR003018">
    <property type="entry name" value="GAF"/>
</dbReference>
<proteinExistence type="predicted"/>
<reference evidence="7 8" key="1">
    <citation type="submission" date="2019-03" db="EMBL/GenBank/DDBJ databases">
        <title>Genomic Encyclopedia of Archaeal and Bacterial Type Strains, Phase II (KMG-II): from individual species to whole genera.</title>
        <authorList>
            <person name="Goeker M."/>
        </authorList>
    </citation>
    <scope>NUCLEOTIDE SEQUENCE [LARGE SCALE GENOMIC DNA]</scope>
    <source>
        <strain evidence="7 8">DSM 45499</strain>
    </source>
</reference>
<dbReference type="SMART" id="SM00065">
    <property type="entry name" value="GAF"/>
    <property type="match status" value="1"/>
</dbReference>
<protein>
    <submittedName>
        <fullName evidence="7">GAF domain-containing protein</fullName>
    </submittedName>
</protein>
<name>A0A4R7VQ84_9PSEU</name>
<dbReference type="GO" id="GO:0016301">
    <property type="term" value="F:kinase activity"/>
    <property type="evidence" value="ECO:0007669"/>
    <property type="project" value="UniProtKB-KW"/>
</dbReference>
<dbReference type="GO" id="GO:0003723">
    <property type="term" value="F:RNA binding"/>
    <property type="evidence" value="ECO:0007669"/>
    <property type="project" value="InterPro"/>
</dbReference>
<dbReference type="RefSeq" id="WP_133903330.1">
    <property type="nucleotide sequence ID" value="NZ_SOCP01000005.1"/>
</dbReference>
<dbReference type="PROSITE" id="PS50921">
    <property type="entry name" value="ANTAR"/>
    <property type="match status" value="1"/>
</dbReference>
<dbReference type="Pfam" id="PF13185">
    <property type="entry name" value="GAF_2"/>
    <property type="match status" value="1"/>
</dbReference>
<gene>
    <name evidence="7" type="ORF">CLV71_10529</name>
</gene>
<dbReference type="Proteomes" id="UP000294927">
    <property type="component" value="Unassembled WGS sequence"/>
</dbReference>
<dbReference type="InterPro" id="IPR005561">
    <property type="entry name" value="ANTAR"/>
</dbReference>
<dbReference type="Gene3D" id="1.10.10.10">
    <property type="entry name" value="Winged helix-like DNA-binding domain superfamily/Winged helix DNA-binding domain"/>
    <property type="match status" value="1"/>
</dbReference>
<evidence type="ECO:0000313" key="8">
    <source>
        <dbReference type="Proteomes" id="UP000294927"/>
    </source>
</evidence>
<organism evidence="7 8">
    <name type="scientific">Actinophytocola oryzae</name>
    <dbReference type="NCBI Taxonomy" id="502181"/>
    <lineage>
        <taxon>Bacteria</taxon>
        <taxon>Bacillati</taxon>
        <taxon>Actinomycetota</taxon>
        <taxon>Actinomycetes</taxon>
        <taxon>Pseudonocardiales</taxon>
        <taxon>Pseudonocardiaceae</taxon>
    </lineage>
</organism>
<evidence type="ECO:0000256" key="4">
    <source>
        <dbReference type="ARBA" id="ARBA00023163"/>
    </source>
</evidence>
<evidence type="ECO:0000256" key="5">
    <source>
        <dbReference type="SAM" id="MobiDB-lite"/>
    </source>
</evidence>
<evidence type="ECO:0000259" key="6">
    <source>
        <dbReference type="PROSITE" id="PS50921"/>
    </source>
</evidence>
<dbReference type="EMBL" id="SOCP01000005">
    <property type="protein sequence ID" value="TDV51900.1"/>
    <property type="molecule type" value="Genomic_DNA"/>
</dbReference>
<dbReference type="InterPro" id="IPR036388">
    <property type="entry name" value="WH-like_DNA-bd_sf"/>
</dbReference>
<dbReference type="OrthoDB" id="4629915at2"/>
<dbReference type="SMART" id="SM01012">
    <property type="entry name" value="ANTAR"/>
    <property type="match status" value="1"/>
</dbReference>
<dbReference type="InterPro" id="IPR012074">
    <property type="entry name" value="GAF_ANTAR"/>
</dbReference>
<feature type="region of interest" description="Disordered" evidence="5">
    <location>
        <begin position="244"/>
        <end position="265"/>
    </location>
</feature>
<dbReference type="AlphaFoldDB" id="A0A4R7VQ84"/>
<dbReference type="Pfam" id="PF03861">
    <property type="entry name" value="ANTAR"/>
    <property type="match status" value="1"/>
</dbReference>
<keyword evidence="2" id="KW-0418">Kinase</keyword>
<keyword evidence="1" id="KW-0808">Transferase</keyword>
<dbReference type="SUPFAM" id="SSF52172">
    <property type="entry name" value="CheY-like"/>
    <property type="match status" value="1"/>
</dbReference>
<evidence type="ECO:0000313" key="7">
    <source>
        <dbReference type="EMBL" id="TDV51900.1"/>
    </source>
</evidence>
<dbReference type="InterPro" id="IPR029016">
    <property type="entry name" value="GAF-like_dom_sf"/>
</dbReference>
<feature type="domain" description="ANTAR" evidence="6">
    <location>
        <begin position="181"/>
        <end position="242"/>
    </location>
</feature>
<keyword evidence="8" id="KW-1185">Reference proteome</keyword>